<evidence type="ECO:0000313" key="1">
    <source>
        <dbReference type="EMBL" id="GGX42893.1"/>
    </source>
</evidence>
<proteinExistence type="predicted"/>
<dbReference type="PANTHER" id="PTHR36922:SF1">
    <property type="entry name" value="DUF1993 DOMAIN-CONTAINING PROTEIN"/>
    <property type="match status" value="1"/>
</dbReference>
<organism evidence="1 2">
    <name type="scientific">Saccharospirillum salsuginis</name>
    <dbReference type="NCBI Taxonomy" id="418750"/>
    <lineage>
        <taxon>Bacteria</taxon>
        <taxon>Pseudomonadati</taxon>
        <taxon>Pseudomonadota</taxon>
        <taxon>Gammaproteobacteria</taxon>
        <taxon>Oceanospirillales</taxon>
        <taxon>Saccharospirillaceae</taxon>
        <taxon>Saccharospirillum</taxon>
    </lineage>
</organism>
<gene>
    <name evidence="1" type="ORF">GCM10007392_06900</name>
</gene>
<dbReference type="Pfam" id="PF09351">
    <property type="entry name" value="DUF1993"/>
    <property type="match status" value="1"/>
</dbReference>
<dbReference type="Gene3D" id="1.20.120.450">
    <property type="entry name" value="dinb family like domain"/>
    <property type="match status" value="1"/>
</dbReference>
<evidence type="ECO:0008006" key="3">
    <source>
        <dbReference type="Google" id="ProtNLM"/>
    </source>
</evidence>
<dbReference type="Proteomes" id="UP000626148">
    <property type="component" value="Unassembled WGS sequence"/>
</dbReference>
<comment type="caution">
    <text evidence="1">The sequence shown here is derived from an EMBL/GenBank/DDBJ whole genome shotgun (WGS) entry which is preliminary data.</text>
</comment>
<reference evidence="1" key="1">
    <citation type="journal article" date="2014" name="Int. J. Syst. Evol. Microbiol.">
        <title>Complete genome sequence of Corynebacterium casei LMG S-19264T (=DSM 44701T), isolated from a smear-ripened cheese.</title>
        <authorList>
            <consortium name="US DOE Joint Genome Institute (JGI-PGF)"/>
            <person name="Walter F."/>
            <person name="Albersmeier A."/>
            <person name="Kalinowski J."/>
            <person name="Ruckert C."/>
        </authorList>
    </citation>
    <scope>NUCLEOTIDE SEQUENCE</scope>
    <source>
        <strain evidence="1">KCTC 22169</strain>
    </source>
</reference>
<reference evidence="1" key="2">
    <citation type="submission" date="2020-09" db="EMBL/GenBank/DDBJ databases">
        <authorList>
            <person name="Sun Q."/>
            <person name="Kim S."/>
        </authorList>
    </citation>
    <scope>NUCLEOTIDE SEQUENCE</scope>
    <source>
        <strain evidence="1">KCTC 22169</strain>
    </source>
</reference>
<dbReference type="InterPro" id="IPR018531">
    <property type="entry name" value="DUF1993"/>
</dbReference>
<dbReference type="InterPro" id="IPR034660">
    <property type="entry name" value="DinB/YfiT-like"/>
</dbReference>
<dbReference type="EMBL" id="BMXR01000002">
    <property type="protein sequence ID" value="GGX42893.1"/>
    <property type="molecule type" value="Genomic_DNA"/>
</dbReference>
<sequence>MPNPHHTLARDSAVSVLNRARVLAVKAATHCHRQNLDPVDLLNARLAPDMLNLDRQFQILTSGARGSVIRLAGGSPPTPEAPDYAVFNRGDERDFREPARDFDTIESDLKRALRDLERHSAEPDFDVETRPIDVQWRGRIRRFNAPDFVMRYVIPNLYFHLSMIHALLRHQGVPLGKADFEGPPSYRIVSAIEPTEPHDD</sequence>
<accession>A0A918N780</accession>
<dbReference type="PANTHER" id="PTHR36922">
    <property type="entry name" value="BLL2446 PROTEIN"/>
    <property type="match status" value="1"/>
</dbReference>
<dbReference type="RefSeq" id="WP_189607105.1">
    <property type="nucleotide sequence ID" value="NZ_BMXR01000002.1"/>
</dbReference>
<dbReference type="SUPFAM" id="SSF109854">
    <property type="entry name" value="DinB/YfiT-like putative metalloenzymes"/>
    <property type="match status" value="1"/>
</dbReference>
<name>A0A918N780_9GAMM</name>
<dbReference type="AlphaFoldDB" id="A0A918N780"/>
<evidence type="ECO:0000313" key="2">
    <source>
        <dbReference type="Proteomes" id="UP000626148"/>
    </source>
</evidence>
<keyword evidence="2" id="KW-1185">Reference proteome</keyword>
<protein>
    <recommendedName>
        <fullName evidence="3">DUF1993 domain-containing protein</fullName>
    </recommendedName>
</protein>